<feature type="domain" description="Small ribosomal subunit protein uS7" evidence="4">
    <location>
        <begin position="1"/>
        <end position="73"/>
    </location>
</feature>
<dbReference type="InterPro" id="IPR023798">
    <property type="entry name" value="Ribosomal_uS7_dom"/>
</dbReference>
<dbReference type="GO" id="GO:1990904">
    <property type="term" value="C:ribonucleoprotein complex"/>
    <property type="evidence" value="ECO:0007669"/>
    <property type="project" value="UniProtKB-KW"/>
</dbReference>
<evidence type="ECO:0000256" key="3">
    <source>
        <dbReference type="ARBA" id="ARBA00023274"/>
    </source>
</evidence>
<evidence type="ECO:0000259" key="4">
    <source>
        <dbReference type="Pfam" id="PF00177"/>
    </source>
</evidence>
<reference evidence="6" key="1">
    <citation type="submission" date="2017-09" db="EMBL/GenBank/DDBJ databases">
        <title>Depth-based differentiation of microbial function through sediment-hosted aquifers and enrichment of novel symbionts in the deep terrestrial subsurface.</title>
        <authorList>
            <person name="Probst A.J."/>
            <person name="Ladd B."/>
            <person name="Jarett J.K."/>
            <person name="Geller-Mcgrath D.E."/>
            <person name="Sieber C.M.K."/>
            <person name="Emerson J.B."/>
            <person name="Anantharaman K."/>
            <person name="Thomas B.C."/>
            <person name="Malmstrom R."/>
            <person name="Stieglmeier M."/>
            <person name="Klingl A."/>
            <person name="Woyke T."/>
            <person name="Ryan C.M."/>
            <person name="Banfield J.F."/>
        </authorList>
    </citation>
    <scope>NUCLEOTIDE SEQUENCE [LARGE SCALE GENOMIC DNA]</scope>
</reference>
<dbReference type="Gene3D" id="1.10.455.10">
    <property type="entry name" value="Ribosomal protein S7 domain"/>
    <property type="match status" value="1"/>
</dbReference>
<dbReference type="InterPro" id="IPR036823">
    <property type="entry name" value="Ribosomal_uS7_dom_sf"/>
</dbReference>
<dbReference type="SUPFAM" id="SSF47973">
    <property type="entry name" value="Ribosomal protein S7"/>
    <property type="match status" value="1"/>
</dbReference>
<comment type="caution">
    <text evidence="5">The sequence shown here is derived from an EMBL/GenBank/DDBJ whole genome shotgun (WGS) entry which is preliminary data.</text>
</comment>
<keyword evidence="2" id="KW-0689">Ribosomal protein</keyword>
<keyword evidence="3" id="KW-0687">Ribonucleoprotein</keyword>
<sequence length="80" mass="9184">MGGASYLVPVEVRRERKLFLGLTWIVDAARAKSNKEFRTFQEKLYTELKDAAQNQGQAVSKRAQSEKLADQNKAFSHLKW</sequence>
<comment type="similarity">
    <text evidence="1">Belongs to the universal ribosomal protein uS7 family.</text>
</comment>
<dbReference type="GO" id="GO:0005840">
    <property type="term" value="C:ribosome"/>
    <property type="evidence" value="ECO:0007669"/>
    <property type="project" value="UniProtKB-KW"/>
</dbReference>
<organism evidence="5 6">
    <name type="scientific">Candidatus Roizmanbacteria bacterium CG17_big_fil_post_rev_8_21_14_2_50_39_7</name>
    <dbReference type="NCBI Taxonomy" id="1974858"/>
    <lineage>
        <taxon>Bacteria</taxon>
        <taxon>Candidatus Roizmaniibacteriota</taxon>
    </lineage>
</organism>
<accession>A0A2M7EK37</accession>
<evidence type="ECO:0000313" key="6">
    <source>
        <dbReference type="Proteomes" id="UP000228762"/>
    </source>
</evidence>
<evidence type="ECO:0000256" key="2">
    <source>
        <dbReference type="ARBA" id="ARBA00022980"/>
    </source>
</evidence>
<gene>
    <name evidence="5" type="ORF">COW57_02435</name>
</gene>
<dbReference type="AlphaFoldDB" id="A0A2M7EK37"/>
<dbReference type="Proteomes" id="UP000228762">
    <property type="component" value="Unassembled WGS sequence"/>
</dbReference>
<evidence type="ECO:0000256" key="1">
    <source>
        <dbReference type="ARBA" id="ARBA00007151"/>
    </source>
</evidence>
<protein>
    <recommendedName>
        <fullName evidence="4">Small ribosomal subunit protein uS7 domain-containing protein</fullName>
    </recommendedName>
</protein>
<dbReference type="EMBL" id="PFEV01000112">
    <property type="protein sequence ID" value="PIV70937.1"/>
    <property type="molecule type" value="Genomic_DNA"/>
</dbReference>
<dbReference type="Pfam" id="PF00177">
    <property type="entry name" value="Ribosomal_S7"/>
    <property type="match status" value="1"/>
</dbReference>
<name>A0A2M7EK37_9BACT</name>
<evidence type="ECO:0000313" key="5">
    <source>
        <dbReference type="EMBL" id="PIV70937.1"/>
    </source>
</evidence>
<proteinExistence type="inferred from homology"/>